<gene>
    <name evidence="1" type="ORF">LSALG_LOCUS41471</name>
</gene>
<organism evidence="1 2">
    <name type="scientific">Lactuca saligna</name>
    <name type="common">Willowleaf lettuce</name>
    <dbReference type="NCBI Taxonomy" id="75948"/>
    <lineage>
        <taxon>Eukaryota</taxon>
        <taxon>Viridiplantae</taxon>
        <taxon>Streptophyta</taxon>
        <taxon>Embryophyta</taxon>
        <taxon>Tracheophyta</taxon>
        <taxon>Spermatophyta</taxon>
        <taxon>Magnoliopsida</taxon>
        <taxon>eudicotyledons</taxon>
        <taxon>Gunneridae</taxon>
        <taxon>Pentapetalae</taxon>
        <taxon>asterids</taxon>
        <taxon>campanulids</taxon>
        <taxon>Asterales</taxon>
        <taxon>Asteraceae</taxon>
        <taxon>Cichorioideae</taxon>
        <taxon>Cichorieae</taxon>
        <taxon>Lactucinae</taxon>
        <taxon>Lactuca</taxon>
    </lineage>
</organism>
<dbReference type="AlphaFoldDB" id="A0AA36EP09"/>
<protein>
    <submittedName>
        <fullName evidence="1">Uncharacterized protein</fullName>
    </submittedName>
</protein>
<proteinExistence type="predicted"/>
<evidence type="ECO:0000313" key="1">
    <source>
        <dbReference type="EMBL" id="CAI9303009.1"/>
    </source>
</evidence>
<sequence length="134" mass="15882">MLHEVTSKEVFEMGRFLFEIQEMQLDFRETVYILIYGLRVGLYVDLLHDERGRSNSNLRARLFSDITDACLRLKDLEDYIMSQKYFSLHDEDVVMFIQLVFMLKGLHGRDIKMGIPAAVYTLVDNIDDWNRYGF</sequence>
<dbReference type="EMBL" id="OX465085">
    <property type="protein sequence ID" value="CAI9303009.1"/>
    <property type="molecule type" value="Genomic_DNA"/>
</dbReference>
<dbReference type="Proteomes" id="UP001177003">
    <property type="component" value="Chromosome 9"/>
</dbReference>
<evidence type="ECO:0000313" key="2">
    <source>
        <dbReference type="Proteomes" id="UP001177003"/>
    </source>
</evidence>
<keyword evidence="2" id="KW-1185">Reference proteome</keyword>
<accession>A0AA36EP09</accession>
<reference evidence="1" key="1">
    <citation type="submission" date="2023-04" db="EMBL/GenBank/DDBJ databases">
        <authorList>
            <person name="Vijverberg K."/>
            <person name="Xiong W."/>
            <person name="Schranz E."/>
        </authorList>
    </citation>
    <scope>NUCLEOTIDE SEQUENCE</scope>
</reference>
<name>A0AA36EP09_LACSI</name>